<evidence type="ECO:0000256" key="6">
    <source>
        <dbReference type="SAM" id="Phobius"/>
    </source>
</evidence>
<dbReference type="SUPFAM" id="SSF103481">
    <property type="entry name" value="Multidrug resistance efflux transporter EmrE"/>
    <property type="match status" value="1"/>
</dbReference>
<dbReference type="InterPro" id="IPR004853">
    <property type="entry name" value="Sugar_P_trans_dom"/>
</dbReference>
<feature type="region of interest" description="Disordered" evidence="5">
    <location>
        <begin position="1"/>
        <end position="38"/>
    </location>
</feature>
<keyword evidence="3 6" id="KW-1133">Transmembrane helix</keyword>
<dbReference type="GeneID" id="94429319"/>
<feature type="transmembrane region" description="Helical" evidence="6">
    <location>
        <begin position="193"/>
        <end position="212"/>
    </location>
</feature>
<comment type="caution">
    <text evidence="8">The sequence shown here is derived from an EMBL/GenBank/DDBJ whole genome shotgun (WGS) entry which is preliminary data.</text>
</comment>
<dbReference type="InterPro" id="IPR037185">
    <property type="entry name" value="EmrE-like"/>
</dbReference>
<evidence type="ECO:0000313" key="8">
    <source>
        <dbReference type="EMBL" id="PHJ20225.1"/>
    </source>
</evidence>
<gene>
    <name evidence="8" type="ORF">CSUI_005942</name>
</gene>
<dbReference type="OrthoDB" id="6418713at2759"/>
<name>A0A2C6KVR6_9APIC</name>
<evidence type="ECO:0000256" key="4">
    <source>
        <dbReference type="ARBA" id="ARBA00023136"/>
    </source>
</evidence>
<feature type="domain" description="Sugar phosphate transporter" evidence="7">
    <location>
        <begin position="49"/>
        <end position="347"/>
    </location>
</feature>
<feature type="transmembrane region" description="Helical" evidence="6">
    <location>
        <begin position="232"/>
        <end position="251"/>
    </location>
</feature>
<keyword evidence="4 6" id="KW-0472">Membrane</keyword>
<organism evidence="8 9">
    <name type="scientific">Cystoisospora suis</name>
    <dbReference type="NCBI Taxonomy" id="483139"/>
    <lineage>
        <taxon>Eukaryota</taxon>
        <taxon>Sar</taxon>
        <taxon>Alveolata</taxon>
        <taxon>Apicomplexa</taxon>
        <taxon>Conoidasida</taxon>
        <taxon>Coccidia</taxon>
        <taxon>Eucoccidiorida</taxon>
        <taxon>Eimeriorina</taxon>
        <taxon>Sarcocystidae</taxon>
        <taxon>Cystoisospora</taxon>
    </lineage>
</organism>
<feature type="transmembrane region" description="Helical" evidence="6">
    <location>
        <begin position="125"/>
        <end position="146"/>
    </location>
</feature>
<comment type="subcellular location">
    <subcellularLocation>
        <location evidence="1">Membrane</location>
        <topology evidence="1">Multi-pass membrane protein</topology>
    </subcellularLocation>
</comment>
<dbReference type="Pfam" id="PF03151">
    <property type="entry name" value="TPT"/>
    <property type="match status" value="1"/>
</dbReference>
<dbReference type="GO" id="GO:0016020">
    <property type="term" value="C:membrane"/>
    <property type="evidence" value="ECO:0007669"/>
    <property type="project" value="UniProtKB-SubCell"/>
</dbReference>
<dbReference type="EMBL" id="MIGC01002945">
    <property type="protein sequence ID" value="PHJ20225.1"/>
    <property type="molecule type" value="Genomic_DNA"/>
</dbReference>
<keyword evidence="2 6" id="KW-0812">Transmembrane</keyword>
<evidence type="ECO:0000256" key="1">
    <source>
        <dbReference type="ARBA" id="ARBA00004141"/>
    </source>
</evidence>
<keyword evidence="9" id="KW-1185">Reference proteome</keyword>
<dbReference type="AlphaFoldDB" id="A0A2C6KVR6"/>
<proteinExistence type="predicted"/>
<feature type="compositionally biased region" description="Low complexity" evidence="5">
    <location>
        <begin position="8"/>
        <end position="19"/>
    </location>
</feature>
<dbReference type="Proteomes" id="UP000221165">
    <property type="component" value="Unassembled WGS sequence"/>
</dbReference>
<evidence type="ECO:0000313" key="9">
    <source>
        <dbReference type="Proteomes" id="UP000221165"/>
    </source>
</evidence>
<dbReference type="VEuPathDB" id="ToxoDB:CSUI_005942"/>
<feature type="transmembrane region" description="Helical" evidence="6">
    <location>
        <begin position="314"/>
        <end position="346"/>
    </location>
</feature>
<dbReference type="PANTHER" id="PTHR11132">
    <property type="entry name" value="SOLUTE CARRIER FAMILY 35"/>
    <property type="match status" value="1"/>
</dbReference>
<accession>A0A2C6KVR6</accession>
<evidence type="ECO:0000256" key="5">
    <source>
        <dbReference type="SAM" id="MobiDB-lite"/>
    </source>
</evidence>
<protein>
    <submittedName>
        <fullName evidence="8">Apicoplast triosephosphate translocator apt1</fullName>
    </submittedName>
</protein>
<dbReference type="InterPro" id="IPR050186">
    <property type="entry name" value="TPT_transporter"/>
</dbReference>
<evidence type="ECO:0000259" key="7">
    <source>
        <dbReference type="Pfam" id="PF03151"/>
    </source>
</evidence>
<feature type="transmembrane region" description="Helical" evidence="6">
    <location>
        <begin position="84"/>
        <end position="104"/>
    </location>
</feature>
<evidence type="ECO:0000256" key="2">
    <source>
        <dbReference type="ARBA" id="ARBA00022692"/>
    </source>
</evidence>
<reference evidence="8 9" key="1">
    <citation type="journal article" date="2017" name="Int. J. Parasitol.">
        <title>The genome of the protozoan parasite Cystoisospora suis and a reverse vaccinology approach to identify vaccine candidates.</title>
        <authorList>
            <person name="Palmieri N."/>
            <person name="Shrestha A."/>
            <person name="Ruttkowski B."/>
            <person name="Beck T."/>
            <person name="Vogl C."/>
            <person name="Tomley F."/>
            <person name="Blake D.P."/>
            <person name="Joachim A."/>
        </authorList>
    </citation>
    <scope>NUCLEOTIDE SEQUENCE [LARGE SCALE GENOMIC DNA]</scope>
    <source>
        <strain evidence="8 9">Wien I</strain>
    </source>
</reference>
<feature type="transmembrane region" description="Helical" evidence="6">
    <location>
        <begin position="166"/>
        <end position="186"/>
    </location>
</feature>
<feature type="transmembrane region" description="Helical" evidence="6">
    <location>
        <begin position="46"/>
        <end position="64"/>
    </location>
</feature>
<evidence type="ECO:0000256" key="3">
    <source>
        <dbReference type="ARBA" id="ARBA00022989"/>
    </source>
</evidence>
<dbReference type="RefSeq" id="XP_067921915.1">
    <property type="nucleotide sequence ID" value="XM_068066108.1"/>
</dbReference>
<sequence>MEESKRLSSSTSHSHYGSTRASGQTGKDLESQHASAGGSKQDQTTFYLQFGGLLVLWYALNVMYNLDNKLALNMLPLPWTVSTFQLFFGWLFFGFSWITGLRPIPRFHSTDLFFTRVAPQGLCHFFVHIGAVISMGCGAVSFTHIVKATEPVVTAVLSGVFLHQVFSWQTYLSLVPIVVGVTMASITELSFSWMAFWCALLSALGSSSRAVFAKKAMADRKQVGENLTSTNMYALLTIVASLISLPLAIFAEGGKAAAVWAASTGPESPWTGQQILMKMCFSGFWYYMYNEVAYLCLEKVNQVTHAVANTLKRVVIIVASVIFFQTPVTTLGAAGSVVAIAGTLLYSLSKTKYG</sequence>